<dbReference type="Proteomes" id="UP001500782">
    <property type="component" value="Unassembled WGS sequence"/>
</dbReference>
<proteinExistence type="predicted"/>
<evidence type="ECO:0008006" key="3">
    <source>
        <dbReference type="Google" id="ProtNLM"/>
    </source>
</evidence>
<accession>A0ABN0VW91</accession>
<sequence>MLYSPIKYIEKGKPGGLPFYLVFTKLLMVAMVYPDGRGIFPIEALCFLIDWVEFPIESSRFLID</sequence>
<protein>
    <recommendedName>
        <fullName evidence="3">Transposase</fullName>
    </recommendedName>
</protein>
<evidence type="ECO:0000313" key="2">
    <source>
        <dbReference type="Proteomes" id="UP001500782"/>
    </source>
</evidence>
<reference evidence="1 2" key="1">
    <citation type="journal article" date="2019" name="Int. J. Syst. Evol. Microbiol.">
        <title>The Global Catalogue of Microorganisms (GCM) 10K type strain sequencing project: providing services to taxonomists for standard genome sequencing and annotation.</title>
        <authorList>
            <consortium name="The Broad Institute Genomics Platform"/>
            <consortium name="The Broad Institute Genome Sequencing Center for Infectious Disease"/>
            <person name="Wu L."/>
            <person name="Ma J."/>
        </authorList>
    </citation>
    <scope>NUCLEOTIDE SEQUENCE [LARGE SCALE GENOMIC DNA]</scope>
    <source>
        <strain evidence="1 2">JCM 9731</strain>
    </source>
</reference>
<dbReference type="EMBL" id="BAAADJ010000005">
    <property type="protein sequence ID" value="GAA0318874.1"/>
    <property type="molecule type" value="Genomic_DNA"/>
</dbReference>
<evidence type="ECO:0000313" key="1">
    <source>
        <dbReference type="EMBL" id="GAA0318874.1"/>
    </source>
</evidence>
<name>A0ABN0VW91_9BACI</name>
<gene>
    <name evidence="1" type="ORF">GCM10008967_06800</name>
</gene>
<keyword evidence="2" id="KW-1185">Reference proteome</keyword>
<comment type="caution">
    <text evidence="1">The sequence shown here is derived from an EMBL/GenBank/DDBJ whole genome shotgun (WGS) entry which is preliminary data.</text>
</comment>
<organism evidence="1 2">
    <name type="scientific">Bacillus carboniphilus</name>
    <dbReference type="NCBI Taxonomy" id="86663"/>
    <lineage>
        <taxon>Bacteria</taxon>
        <taxon>Bacillati</taxon>
        <taxon>Bacillota</taxon>
        <taxon>Bacilli</taxon>
        <taxon>Bacillales</taxon>
        <taxon>Bacillaceae</taxon>
        <taxon>Bacillus</taxon>
    </lineage>
</organism>